<comment type="caution">
    <text evidence="1">The sequence shown here is derived from an EMBL/GenBank/DDBJ whole genome shotgun (WGS) entry which is preliminary data.</text>
</comment>
<organism evidence="1 2">
    <name type="scientific">Rhamnella rubrinervis</name>
    <dbReference type="NCBI Taxonomy" id="2594499"/>
    <lineage>
        <taxon>Eukaryota</taxon>
        <taxon>Viridiplantae</taxon>
        <taxon>Streptophyta</taxon>
        <taxon>Embryophyta</taxon>
        <taxon>Tracheophyta</taxon>
        <taxon>Spermatophyta</taxon>
        <taxon>Magnoliopsida</taxon>
        <taxon>eudicotyledons</taxon>
        <taxon>Gunneridae</taxon>
        <taxon>Pentapetalae</taxon>
        <taxon>rosids</taxon>
        <taxon>fabids</taxon>
        <taxon>Rosales</taxon>
        <taxon>Rhamnaceae</taxon>
        <taxon>rhamnoid group</taxon>
        <taxon>Rhamneae</taxon>
        <taxon>Rhamnella</taxon>
    </lineage>
</organism>
<dbReference type="EMBL" id="VOIH02000001">
    <property type="protein sequence ID" value="KAF3458012.1"/>
    <property type="molecule type" value="Genomic_DNA"/>
</dbReference>
<dbReference type="PANTHER" id="PTHR48449">
    <property type="entry name" value="DUF1985 DOMAIN-CONTAINING PROTEIN"/>
    <property type="match status" value="1"/>
</dbReference>
<keyword evidence="2" id="KW-1185">Reference proteome</keyword>
<protein>
    <submittedName>
        <fullName evidence="1">Uncharacterized protein</fullName>
    </submittedName>
</protein>
<proteinExistence type="predicted"/>
<dbReference type="PANTHER" id="PTHR48449:SF1">
    <property type="entry name" value="DUF1985 DOMAIN-CONTAINING PROTEIN"/>
    <property type="match status" value="1"/>
</dbReference>
<evidence type="ECO:0000313" key="2">
    <source>
        <dbReference type="Proteomes" id="UP000796880"/>
    </source>
</evidence>
<name>A0A8K0HRV8_9ROSA</name>
<gene>
    <name evidence="1" type="ORF">FNV43_RR02675</name>
</gene>
<evidence type="ECO:0000313" key="1">
    <source>
        <dbReference type="EMBL" id="KAF3458012.1"/>
    </source>
</evidence>
<dbReference type="AlphaFoldDB" id="A0A8K0HRV8"/>
<sequence>MHQLNQLRSLKSLPPNPNFLASFSVILLQLVSSHYNGRDLNFILEGNLSYAIEFIRQKRGKNSIEKFANMCFGHFPDVHTLKFCSTNVLSLLIRQMECDDLKMNEFNFRVVSVRFDKKAFALVTRLKCGKPSSNDDTSRLTDWLWMKYFDPNNELQLREFIKKFECHLFDQSEVDENVNVAMFSY</sequence>
<dbReference type="Proteomes" id="UP000796880">
    <property type="component" value="Unassembled WGS sequence"/>
</dbReference>
<accession>A0A8K0HRV8</accession>
<reference evidence="1" key="1">
    <citation type="submission" date="2020-03" db="EMBL/GenBank/DDBJ databases">
        <title>A high-quality chromosome-level genome assembly of a woody plant with both climbing and erect habits, Rhamnella rubrinervis.</title>
        <authorList>
            <person name="Lu Z."/>
            <person name="Yang Y."/>
            <person name="Zhu X."/>
            <person name="Sun Y."/>
        </authorList>
    </citation>
    <scope>NUCLEOTIDE SEQUENCE</scope>
    <source>
        <strain evidence="1">BYM</strain>
        <tissue evidence="1">Leaf</tissue>
    </source>
</reference>